<evidence type="ECO:0000259" key="17">
    <source>
        <dbReference type="PROSITE" id="PS50862"/>
    </source>
</evidence>
<evidence type="ECO:0000256" key="13">
    <source>
        <dbReference type="ARBA" id="ARBA00023146"/>
    </source>
</evidence>
<keyword evidence="8" id="KW-0479">Metal-binding</keyword>
<dbReference type="AlphaFoldDB" id="A0A1Q6DV47"/>
<dbReference type="FunCoup" id="A0A1Q6DV47">
    <property type="interactions" value="21"/>
</dbReference>
<evidence type="ECO:0000256" key="7">
    <source>
        <dbReference type="ARBA" id="ARBA00022598"/>
    </source>
</evidence>
<evidence type="ECO:0000256" key="8">
    <source>
        <dbReference type="ARBA" id="ARBA00022723"/>
    </source>
</evidence>
<sequence>MEVKFELDGYIELSEEPEEKVKEDILEFIKENKDLLEKGAPKEKGSEILSLELNENRLNLRIHGDRFVRPHEGLIRYINPLSDEIGPKHHIGVRSIGFNDYKIKFNKIEQSKVDKIKNEFSEIKEIKEINKKEKDKQLEVSLNKLNETEIKSGVIDRLFKLILEYMEEDEELATKVSKIKPGKVLSESKEKKAKLDEDPTEVAKRKGWVKKFPGKGQWTYLPPFMKLFKAIQRISGNEIPEKLDFSEAMFPKLIPLEVMEKMKYLEGLPEGMYYTCSPERKPDIYELFKKELKIQNSPPIDILKKGLNDPGYVLAPAQCEPFYQLFTHEMMDEENLPIKLFDSSGFTYRWEGGGSKGLDRVNEFQRTELVWIGKPKQVETIAEEIVEAYKKVLDDYLKVEWYIEVGDDPFYLEGRKGEMKDIEYPDIPKYEIRVNMPNGESLSVGSVNIHGTHFVEGFSIRSQSEKPLWTGCAGIGLNRWVLAFLAYNGFDPKDWPRKIKEKTLPLPDVPFTLEWPEKQED</sequence>
<dbReference type="CDD" id="cd00670">
    <property type="entry name" value="Gly_His_Pro_Ser_Thr_tRS_core"/>
    <property type="match status" value="1"/>
</dbReference>
<comment type="subcellular location">
    <subcellularLocation>
        <location evidence="2">Cytoplasm</location>
    </subcellularLocation>
</comment>
<keyword evidence="9" id="KW-0547">Nucleotide-binding</keyword>
<organism evidence="18 19">
    <name type="scientific">Methanohalarchaeum thermophilum</name>
    <dbReference type="NCBI Taxonomy" id="1903181"/>
    <lineage>
        <taxon>Archaea</taxon>
        <taxon>Methanobacteriati</taxon>
        <taxon>Methanobacteriota</taxon>
        <taxon>Methanonatronarchaeia</taxon>
        <taxon>Methanonatronarchaeales</taxon>
        <taxon>Methanonatronarchaeaceae</taxon>
        <taxon>Candidatus Methanohalarchaeum</taxon>
    </lineage>
</organism>
<evidence type="ECO:0000256" key="3">
    <source>
        <dbReference type="ARBA" id="ARBA00005045"/>
    </source>
</evidence>
<evidence type="ECO:0000256" key="11">
    <source>
        <dbReference type="ARBA" id="ARBA00022840"/>
    </source>
</evidence>
<keyword evidence="12" id="KW-0648">Protein biosynthesis</keyword>
<dbReference type="Gene3D" id="3.30.930.10">
    <property type="entry name" value="Bira Bifunctional Protein, Domain 2"/>
    <property type="match status" value="1"/>
</dbReference>
<evidence type="ECO:0000256" key="5">
    <source>
        <dbReference type="ARBA" id="ARBA00011738"/>
    </source>
</evidence>
<proteinExistence type="inferred from homology"/>
<accession>A0A1Q6DV47</accession>
<dbReference type="STRING" id="1903181.BTN85_0721"/>
<evidence type="ECO:0000313" key="18">
    <source>
        <dbReference type="EMBL" id="OKY78234.1"/>
    </source>
</evidence>
<reference evidence="18" key="1">
    <citation type="submission" date="2016-12" db="EMBL/GenBank/DDBJ databases">
        <title>Discovery of methanogenic haloarchaea.</title>
        <authorList>
            <person name="Sorokin D.Y."/>
            <person name="Makarova K.S."/>
            <person name="Abbas B."/>
            <person name="Ferrer M."/>
            <person name="Golyshin P.N."/>
        </authorList>
    </citation>
    <scope>NUCLEOTIDE SEQUENCE [LARGE SCALE GENOMIC DNA]</scope>
    <source>
        <strain evidence="18">HMET1</strain>
    </source>
</reference>
<name>A0A1Q6DV47_METT1</name>
<keyword evidence="6" id="KW-0963">Cytoplasm</keyword>
<dbReference type="InterPro" id="IPR045864">
    <property type="entry name" value="aa-tRNA-synth_II/BPL/LPL"/>
</dbReference>
<protein>
    <recommendedName>
        <fullName evidence="16">Serine--tRNA ligase</fullName>
        <ecNumber evidence="16">6.1.1.11</ecNumber>
    </recommendedName>
</protein>
<dbReference type="GO" id="GO:0005737">
    <property type="term" value="C:cytoplasm"/>
    <property type="evidence" value="ECO:0007669"/>
    <property type="project" value="UniProtKB-SubCell"/>
</dbReference>
<dbReference type="InterPro" id="IPR006195">
    <property type="entry name" value="aa-tRNA-synth_II"/>
</dbReference>
<dbReference type="GO" id="GO:0046872">
    <property type="term" value="F:metal ion binding"/>
    <property type="evidence" value="ECO:0007669"/>
    <property type="project" value="UniProtKB-KW"/>
</dbReference>
<evidence type="ECO:0000256" key="6">
    <source>
        <dbReference type="ARBA" id="ARBA00022490"/>
    </source>
</evidence>
<comment type="catalytic activity">
    <reaction evidence="15">
        <text>tRNA(Ser) + L-serine + ATP = L-seryl-tRNA(Ser) + AMP + diphosphate + H(+)</text>
        <dbReference type="Rhea" id="RHEA:12292"/>
        <dbReference type="Rhea" id="RHEA-COMP:9669"/>
        <dbReference type="Rhea" id="RHEA-COMP:9703"/>
        <dbReference type="ChEBI" id="CHEBI:15378"/>
        <dbReference type="ChEBI" id="CHEBI:30616"/>
        <dbReference type="ChEBI" id="CHEBI:33019"/>
        <dbReference type="ChEBI" id="CHEBI:33384"/>
        <dbReference type="ChEBI" id="CHEBI:78442"/>
        <dbReference type="ChEBI" id="CHEBI:78533"/>
        <dbReference type="ChEBI" id="CHEBI:456215"/>
        <dbReference type="EC" id="6.1.1.11"/>
    </reaction>
</comment>
<dbReference type="NCBIfam" id="NF002120">
    <property type="entry name" value="PRK00960.1"/>
    <property type="match status" value="1"/>
</dbReference>
<gene>
    <name evidence="18" type="ORF">BTN85_0721</name>
</gene>
<keyword evidence="10" id="KW-0862">Zinc</keyword>
<evidence type="ECO:0000256" key="10">
    <source>
        <dbReference type="ARBA" id="ARBA00022833"/>
    </source>
</evidence>
<dbReference type="PROSITE" id="PS50862">
    <property type="entry name" value="AA_TRNA_LIGASE_II"/>
    <property type="match status" value="1"/>
</dbReference>
<evidence type="ECO:0000256" key="2">
    <source>
        <dbReference type="ARBA" id="ARBA00004496"/>
    </source>
</evidence>
<keyword evidence="13" id="KW-0030">Aminoacyl-tRNA synthetase</keyword>
<comment type="subunit">
    <text evidence="5">Homodimer.</text>
</comment>
<comment type="similarity">
    <text evidence="4">Belongs to the class-II aminoacyl-tRNA synthetase family. Type-2 seryl-tRNA synthetase subfamily.</text>
</comment>
<comment type="cofactor">
    <cofactor evidence="1">
        <name>Zn(2+)</name>
        <dbReference type="ChEBI" id="CHEBI:29105"/>
    </cofactor>
</comment>
<dbReference type="NCBIfam" id="TIGR00415">
    <property type="entry name" value="serS_MJ"/>
    <property type="match status" value="1"/>
</dbReference>
<dbReference type="GO" id="GO:0005524">
    <property type="term" value="F:ATP binding"/>
    <property type="evidence" value="ECO:0007669"/>
    <property type="project" value="UniProtKB-KW"/>
</dbReference>
<evidence type="ECO:0000256" key="1">
    <source>
        <dbReference type="ARBA" id="ARBA00001947"/>
    </source>
</evidence>
<dbReference type="EC" id="6.1.1.11" evidence="16"/>
<dbReference type="InParanoid" id="A0A1Q6DV47"/>
<feature type="domain" description="Aminoacyl-transfer RNA synthetases class-II family profile" evidence="17">
    <location>
        <begin position="345"/>
        <end position="505"/>
    </location>
</feature>
<evidence type="ECO:0000256" key="16">
    <source>
        <dbReference type="NCBIfam" id="TIGR00415"/>
    </source>
</evidence>
<evidence type="ECO:0000256" key="15">
    <source>
        <dbReference type="ARBA" id="ARBA00048823"/>
    </source>
</evidence>
<comment type="caution">
    <text evidence="18">The sequence shown here is derived from an EMBL/GenBank/DDBJ whole genome shotgun (WGS) entry which is preliminary data.</text>
</comment>
<dbReference type="GO" id="GO:0006434">
    <property type="term" value="P:seryl-tRNA aminoacylation"/>
    <property type="evidence" value="ECO:0007669"/>
    <property type="project" value="UniProtKB-UniRule"/>
</dbReference>
<evidence type="ECO:0000256" key="9">
    <source>
        <dbReference type="ARBA" id="ARBA00022741"/>
    </source>
</evidence>
<dbReference type="InterPro" id="IPR041293">
    <property type="entry name" value="SerS_tRNA-bd"/>
</dbReference>
<dbReference type="Pfam" id="PF00587">
    <property type="entry name" value="tRNA-synt_2b"/>
    <property type="match status" value="1"/>
</dbReference>
<dbReference type="Gene3D" id="3.30.70.1920">
    <property type="match status" value="1"/>
</dbReference>
<dbReference type="EMBL" id="MSDW01000001">
    <property type="protein sequence ID" value="OKY78234.1"/>
    <property type="molecule type" value="Genomic_DNA"/>
</dbReference>
<comment type="pathway">
    <text evidence="3">Aminoacyl-tRNA biosynthesis; selenocysteinyl-tRNA(Sec) biosynthesis; L-seryl-tRNA(Sec) from L-serine and tRNA(Sec): step 1/1.</text>
</comment>
<keyword evidence="11" id="KW-0067">ATP-binding</keyword>
<dbReference type="InterPro" id="IPR004503">
    <property type="entry name" value="Ser-tRNA-ligase_2_arc"/>
</dbReference>
<dbReference type="SUPFAM" id="SSF55681">
    <property type="entry name" value="Class II aaRS and biotin synthetases"/>
    <property type="match status" value="1"/>
</dbReference>
<evidence type="ECO:0000256" key="14">
    <source>
        <dbReference type="ARBA" id="ARBA00047929"/>
    </source>
</evidence>
<dbReference type="UniPathway" id="UPA00906">
    <property type="reaction ID" value="UER00895"/>
</dbReference>
<evidence type="ECO:0000313" key="19">
    <source>
        <dbReference type="Proteomes" id="UP000185744"/>
    </source>
</evidence>
<evidence type="ECO:0000256" key="4">
    <source>
        <dbReference type="ARBA" id="ARBA00005951"/>
    </source>
</evidence>
<comment type="catalytic activity">
    <reaction evidence="14">
        <text>tRNA(Sec) + L-serine + ATP = L-seryl-tRNA(Sec) + AMP + diphosphate + H(+)</text>
        <dbReference type="Rhea" id="RHEA:42580"/>
        <dbReference type="Rhea" id="RHEA-COMP:9742"/>
        <dbReference type="Rhea" id="RHEA-COMP:10128"/>
        <dbReference type="ChEBI" id="CHEBI:15378"/>
        <dbReference type="ChEBI" id="CHEBI:30616"/>
        <dbReference type="ChEBI" id="CHEBI:33019"/>
        <dbReference type="ChEBI" id="CHEBI:33384"/>
        <dbReference type="ChEBI" id="CHEBI:78442"/>
        <dbReference type="ChEBI" id="CHEBI:78533"/>
        <dbReference type="ChEBI" id="CHEBI:456215"/>
        <dbReference type="EC" id="6.1.1.11"/>
    </reaction>
</comment>
<dbReference type="GO" id="GO:0004828">
    <property type="term" value="F:serine-tRNA ligase activity"/>
    <property type="evidence" value="ECO:0007669"/>
    <property type="project" value="UniProtKB-UniRule"/>
</dbReference>
<dbReference type="Proteomes" id="UP000185744">
    <property type="component" value="Unassembled WGS sequence"/>
</dbReference>
<keyword evidence="7" id="KW-0436">Ligase</keyword>
<dbReference type="Pfam" id="PF18490">
    <property type="entry name" value="tRNA_bind_4"/>
    <property type="match status" value="1"/>
</dbReference>
<keyword evidence="19" id="KW-1185">Reference proteome</keyword>
<evidence type="ECO:0000256" key="12">
    <source>
        <dbReference type="ARBA" id="ARBA00022917"/>
    </source>
</evidence>
<dbReference type="InterPro" id="IPR002314">
    <property type="entry name" value="aa-tRNA-synt_IIb"/>
</dbReference>